<proteinExistence type="inferred from homology"/>
<organism evidence="8 9">
    <name type="scientific">Aristophania vespae</name>
    <dbReference type="NCBI Taxonomy" id="2697033"/>
    <lineage>
        <taxon>Bacteria</taxon>
        <taxon>Pseudomonadati</taxon>
        <taxon>Pseudomonadota</taxon>
        <taxon>Alphaproteobacteria</taxon>
        <taxon>Acetobacterales</taxon>
        <taxon>Acetobacteraceae</taxon>
        <taxon>Aristophania</taxon>
    </lineage>
</organism>
<evidence type="ECO:0000256" key="6">
    <source>
        <dbReference type="SAM" id="MobiDB-lite"/>
    </source>
</evidence>
<keyword evidence="9" id="KW-1185">Reference proteome</keyword>
<evidence type="ECO:0000256" key="5">
    <source>
        <dbReference type="PROSITE-ProRule" id="PRU01023"/>
    </source>
</evidence>
<sequence length="444" mass="48895">MKENSSSVSNVSKRPSKKKGRGLSRTQAMHQVDPVRDLAFEIVRGVMEHRRMLETTLDRSTVQDGRDRAAAHRLAATTLRHWGSMNELIQPLLRKEPPMVVRCALLLGVAQLVHLETPPHAAVGTVVDLLHRNKLSPFSGLANAVLRRISRESESLQEGLDQQRLDVPAWLWTAWGRRARAITKGFYQEAPLDLTLSPGAAAPEGGEILLKNTVRFPAGTKITTLPGFEEGDFWAQDLAASMPVRLMGKIEGLKIADLCAAPGGKTAQLVSAGAQVTAIEREKPRATRLQENLERLGLKAEILVQDALSWQPQTPLDAVLLDAPCSATGTLRRHPDVLWVKRPRDVKALAEGQDAFINAAYKMLREGGMLLYAVCSLQDEEGPERIKAALESGLWQLEPFTEEELASLPEARTSEGFFRTHPGMLADKGGMDGFFAARLIKQRL</sequence>
<dbReference type="Gene3D" id="3.40.50.150">
    <property type="entry name" value="Vaccinia Virus protein VP39"/>
    <property type="match status" value="1"/>
</dbReference>
<dbReference type="GO" id="GO:0001510">
    <property type="term" value="P:RNA methylation"/>
    <property type="evidence" value="ECO:0007669"/>
    <property type="project" value="InterPro"/>
</dbReference>
<keyword evidence="3 5" id="KW-0949">S-adenosyl-L-methionine</keyword>
<feature type="domain" description="SAM-dependent MTase RsmB/NOP-type" evidence="7">
    <location>
        <begin position="159"/>
        <end position="442"/>
    </location>
</feature>
<dbReference type="PANTHER" id="PTHR22807">
    <property type="entry name" value="NOP2 YEAST -RELATED NOL1/NOP2/FMU SUN DOMAIN-CONTAINING"/>
    <property type="match status" value="1"/>
</dbReference>
<dbReference type="InterPro" id="IPR001678">
    <property type="entry name" value="MeTrfase_RsmB-F_NOP2_dom"/>
</dbReference>
<dbReference type="InterPro" id="IPR006027">
    <property type="entry name" value="NusB_RsmB_TIM44"/>
</dbReference>
<reference evidence="8 9" key="1">
    <citation type="submission" date="2020-01" db="EMBL/GenBank/DDBJ databases">
        <title>Genome sequencing of strain KACC 21507.</title>
        <authorList>
            <person name="Heo J."/>
            <person name="Kim S.-J."/>
            <person name="Kim J.-S."/>
            <person name="Hong S.-B."/>
            <person name="Kwon S.-W."/>
        </authorList>
    </citation>
    <scope>NUCLEOTIDE SEQUENCE [LARGE SCALE GENOMIC DNA]</scope>
    <source>
        <strain evidence="8 9">KACC 21507</strain>
    </source>
</reference>
<dbReference type="InterPro" id="IPR029063">
    <property type="entry name" value="SAM-dependent_MTases_sf"/>
</dbReference>
<dbReference type="PRINTS" id="PR02008">
    <property type="entry name" value="RCMTFAMILY"/>
</dbReference>
<evidence type="ECO:0000313" key="8">
    <source>
        <dbReference type="EMBL" id="QHI95183.1"/>
    </source>
</evidence>
<keyword evidence="4 5" id="KW-0694">RNA-binding</keyword>
<dbReference type="SUPFAM" id="SSF53335">
    <property type="entry name" value="S-adenosyl-L-methionine-dependent methyltransferases"/>
    <property type="match status" value="1"/>
</dbReference>
<evidence type="ECO:0000256" key="4">
    <source>
        <dbReference type="ARBA" id="ARBA00022884"/>
    </source>
</evidence>
<evidence type="ECO:0000259" key="7">
    <source>
        <dbReference type="PROSITE" id="PS51686"/>
    </source>
</evidence>
<dbReference type="InterPro" id="IPR049560">
    <property type="entry name" value="MeTrfase_RsmB-F_NOP2_cat"/>
</dbReference>
<evidence type="ECO:0000256" key="2">
    <source>
        <dbReference type="ARBA" id="ARBA00022679"/>
    </source>
</evidence>
<keyword evidence="2 5" id="KW-0808">Transferase</keyword>
<name>A0A6P1NCE7_9PROT</name>
<dbReference type="GO" id="GO:0006355">
    <property type="term" value="P:regulation of DNA-templated transcription"/>
    <property type="evidence" value="ECO:0007669"/>
    <property type="project" value="InterPro"/>
</dbReference>
<feature type="binding site" evidence="5">
    <location>
        <position position="322"/>
    </location>
    <ligand>
        <name>S-adenosyl-L-methionine</name>
        <dbReference type="ChEBI" id="CHEBI:59789"/>
    </ligand>
</feature>
<feature type="compositionally biased region" description="Low complexity" evidence="6">
    <location>
        <begin position="1"/>
        <end position="13"/>
    </location>
</feature>
<feature type="binding site" evidence="5">
    <location>
        <position position="280"/>
    </location>
    <ligand>
        <name>S-adenosyl-L-methionine</name>
        <dbReference type="ChEBI" id="CHEBI:59789"/>
    </ligand>
</feature>
<feature type="binding site" evidence="5">
    <location>
        <position position="306"/>
    </location>
    <ligand>
        <name>S-adenosyl-L-methionine</name>
        <dbReference type="ChEBI" id="CHEBI:59789"/>
    </ligand>
</feature>
<accession>A0A6P1NCE7</accession>
<comment type="similarity">
    <text evidence="5">Belongs to the class I-like SAM-binding methyltransferase superfamily. RsmB/NOP family.</text>
</comment>
<dbReference type="PROSITE" id="PS51686">
    <property type="entry name" value="SAM_MT_RSMB_NOP"/>
    <property type="match status" value="1"/>
</dbReference>
<feature type="binding site" evidence="5">
    <location>
        <begin position="259"/>
        <end position="265"/>
    </location>
    <ligand>
        <name>S-adenosyl-L-methionine</name>
        <dbReference type="ChEBI" id="CHEBI:59789"/>
    </ligand>
</feature>
<dbReference type="GO" id="GO:0003723">
    <property type="term" value="F:RNA binding"/>
    <property type="evidence" value="ECO:0007669"/>
    <property type="project" value="UniProtKB-UniRule"/>
</dbReference>
<dbReference type="EMBL" id="CP047652">
    <property type="protein sequence ID" value="QHI95183.1"/>
    <property type="molecule type" value="Genomic_DNA"/>
</dbReference>
<evidence type="ECO:0000256" key="3">
    <source>
        <dbReference type="ARBA" id="ARBA00022691"/>
    </source>
</evidence>
<dbReference type="InterPro" id="IPR035926">
    <property type="entry name" value="NusB-like_sf"/>
</dbReference>
<protein>
    <submittedName>
        <fullName evidence="8">rRNA cytosine-C5-methylase</fullName>
    </submittedName>
</protein>
<dbReference type="AlphaFoldDB" id="A0A6P1NCE7"/>
<dbReference type="CDD" id="cd02440">
    <property type="entry name" value="AdoMet_MTases"/>
    <property type="match status" value="1"/>
</dbReference>
<dbReference type="KEGG" id="bomb:GT348_01785"/>
<gene>
    <name evidence="8" type="ORF">GT348_01785</name>
</gene>
<dbReference type="GO" id="GO:0008173">
    <property type="term" value="F:RNA methyltransferase activity"/>
    <property type="evidence" value="ECO:0007669"/>
    <property type="project" value="InterPro"/>
</dbReference>
<dbReference type="Pfam" id="PF01189">
    <property type="entry name" value="Methyltr_RsmB-F"/>
    <property type="match status" value="1"/>
</dbReference>
<dbReference type="InterPro" id="IPR023267">
    <property type="entry name" value="RCMT"/>
</dbReference>
<evidence type="ECO:0000256" key="1">
    <source>
        <dbReference type="ARBA" id="ARBA00022603"/>
    </source>
</evidence>
<feature type="region of interest" description="Disordered" evidence="6">
    <location>
        <begin position="1"/>
        <end position="28"/>
    </location>
</feature>
<feature type="active site" description="Nucleophile" evidence="5">
    <location>
        <position position="375"/>
    </location>
</feature>
<dbReference type="Pfam" id="PF01029">
    <property type="entry name" value="NusB"/>
    <property type="match status" value="1"/>
</dbReference>
<dbReference type="Proteomes" id="UP000463975">
    <property type="component" value="Chromosome"/>
</dbReference>
<dbReference type="Gene3D" id="1.10.940.10">
    <property type="entry name" value="NusB-like"/>
    <property type="match status" value="1"/>
</dbReference>
<evidence type="ECO:0000313" key="9">
    <source>
        <dbReference type="Proteomes" id="UP000463975"/>
    </source>
</evidence>
<dbReference type="PANTHER" id="PTHR22807:SF61">
    <property type="entry name" value="NOL1_NOP2_SUN FAMILY PROTEIN _ ANTITERMINATION NUSB DOMAIN-CONTAINING PROTEIN"/>
    <property type="match status" value="1"/>
</dbReference>
<keyword evidence="1 5" id="KW-0489">Methyltransferase</keyword>
<dbReference type="SUPFAM" id="SSF48013">
    <property type="entry name" value="NusB-like"/>
    <property type="match status" value="1"/>
</dbReference>